<comment type="subcellular location">
    <subcellularLocation>
        <location evidence="3">Chromosome</location>
        <location evidence="3">Centromere</location>
        <location evidence="3">Kinetochore</location>
    </subcellularLocation>
    <subcellularLocation>
        <location evidence="2">Cytoplasm</location>
        <location evidence="2">Cytoskeleton</location>
        <location evidence="2">Spindle</location>
    </subcellularLocation>
    <subcellularLocation>
        <location evidence="1">Nucleus</location>
    </subcellularLocation>
</comment>
<dbReference type="Proteomes" id="UP001412239">
    <property type="component" value="Unassembled WGS sequence"/>
</dbReference>
<evidence type="ECO:0000256" key="7">
    <source>
        <dbReference type="ARBA" id="ARBA00022490"/>
    </source>
</evidence>
<dbReference type="AlphaFoldDB" id="A0A292PJW4"/>
<evidence type="ECO:0000256" key="15">
    <source>
        <dbReference type="ARBA" id="ARBA00023328"/>
    </source>
</evidence>
<evidence type="ECO:0000256" key="10">
    <source>
        <dbReference type="ARBA" id="ARBA00022776"/>
    </source>
</evidence>
<dbReference type="InterPro" id="IPR013959">
    <property type="entry name" value="DASH_Dad4"/>
</dbReference>
<evidence type="ECO:0000256" key="14">
    <source>
        <dbReference type="ARBA" id="ARBA00023306"/>
    </source>
</evidence>
<evidence type="ECO:0000256" key="1">
    <source>
        <dbReference type="ARBA" id="ARBA00004123"/>
    </source>
</evidence>
<dbReference type="GO" id="GO:0042729">
    <property type="term" value="C:DASH complex"/>
    <property type="evidence" value="ECO:0007669"/>
    <property type="project" value="InterPro"/>
</dbReference>
<keyword evidence="6" id="KW-0158">Chromosome</keyword>
<keyword evidence="14" id="KW-0131">Cell cycle</keyword>
<accession>A0A292PJW4</accession>
<keyword evidence="12" id="KW-0206">Cytoskeleton</keyword>
<dbReference type="GO" id="GO:0005874">
    <property type="term" value="C:microtubule"/>
    <property type="evidence" value="ECO:0007669"/>
    <property type="project" value="UniProtKB-KW"/>
</dbReference>
<keyword evidence="13" id="KW-0539">Nucleus</keyword>
<evidence type="ECO:0000313" key="17">
    <source>
        <dbReference type="EMBL" id="CUS07776.1"/>
    </source>
</evidence>
<evidence type="ECO:0000256" key="12">
    <source>
        <dbReference type="ARBA" id="ARBA00023212"/>
    </source>
</evidence>
<keyword evidence="8" id="KW-0132">Cell division</keyword>
<evidence type="ECO:0000256" key="2">
    <source>
        <dbReference type="ARBA" id="ARBA00004186"/>
    </source>
</evidence>
<reference evidence="17" key="1">
    <citation type="submission" date="2015-10" db="EMBL/GenBank/DDBJ databases">
        <authorList>
            <person name="Regsiter A."/>
            <person name="william w."/>
        </authorList>
    </citation>
    <scope>NUCLEOTIDE SEQUENCE</scope>
    <source>
        <strain evidence="17">Montdore</strain>
    </source>
</reference>
<name>A0A292PJW4_9PEZI</name>
<keyword evidence="15" id="KW-0137">Centromere</keyword>
<protein>
    <recommendedName>
        <fullName evidence="5">DASH complex subunit DAD4</fullName>
    </recommendedName>
    <alternativeName>
        <fullName evidence="16">Outer kinetochore protein DAD4</fullName>
    </alternativeName>
</protein>
<keyword evidence="18" id="KW-1185">Reference proteome</keyword>
<comment type="similarity">
    <text evidence="4">Belongs to the DASH complex DAD4 family.</text>
</comment>
<evidence type="ECO:0000256" key="8">
    <source>
        <dbReference type="ARBA" id="ARBA00022618"/>
    </source>
</evidence>
<evidence type="ECO:0000313" key="18">
    <source>
        <dbReference type="Proteomes" id="UP001412239"/>
    </source>
</evidence>
<evidence type="ECO:0000256" key="5">
    <source>
        <dbReference type="ARBA" id="ARBA00020259"/>
    </source>
</evidence>
<evidence type="ECO:0000256" key="16">
    <source>
        <dbReference type="ARBA" id="ARBA00030569"/>
    </source>
</evidence>
<dbReference type="EMBL" id="LN891178">
    <property type="protein sequence ID" value="CUS07776.1"/>
    <property type="molecule type" value="Genomic_DNA"/>
</dbReference>
<evidence type="ECO:0000256" key="9">
    <source>
        <dbReference type="ARBA" id="ARBA00022701"/>
    </source>
</evidence>
<keyword evidence="11" id="KW-0995">Kinetochore</keyword>
<evidence type="ECO:0000256" key="13">
    <source>
        <dbReference type="ARBA" id="ARBA00023242"/>
    </source>
</evidence>
<gene>
    <name evidence="17" type="ORF">GSTUAT00008117001</name>
</gene>
<dbReference type="GO" id="GO:0008608">
    <property type="term" value="P:attachment of spindle microtubules to kinetochore"/>
    <property type="evidence" value="ECO:0007669"/>
    <property type="project" value="InterPro"/>
</dbReference>
<dbReference type="Pfam" id="PF08650">
    <property type="entry name" value="DASH_Dad4"/>
    <property type="match status" value="1"/>
</dbReference>
<organism evidence="17 18">
    <name type="scientific">Tuber aestivum</name>
    <name type="common">summer truffle</name>
    <dbReference type="NCBI Taxonomy" id="59557"/>
    <lineage>
        <taxon>Eukaryota</taxon>
        <taxon>Fungi</taxon>
        <taxon>Dikarya</taxon>
        <taxon>Ascomycota</taxon>
        <taxon>Pezizomycotina</taxon>
        <taxon>Pezizomycetes</taxon>
        <taxon>Pezizales</taxon>
        <taxon>Tuberaceae</taxon>
        <taxon>Tuber</taxon>
    </lineage>
</organism>
<dbReference type="PANTHER" id="PTHR28222:SF1">
    <property type="entry name" value="DASH COMPLEX SUBUNIT DAD4"/>
    <property type="match status" value="1"/>
</dbReference>
<proteinExistence type="inferred from homology"/>
<evidence type="ECO:0000256" key="6">
    <source>
        <dbReference type="ARBA" id="ARBA00022454"/>
    </source>
</evidence>
<evidence type="ECO:0000256" key="3">
    <source>
        <dbReference type="ARBA" id="ARBA00004629"/>
    </source>
</evidence>
<evidence type="ECO:0000256" key="4">
    <source>
        <dbReference type="ARBA" id="ARBA00009754"/>
    </source>
</evidence>
<keyword evidence="7" id="KW-0963">Cytoplasm</keyword>
<dbReference type="PANTHER" id="PTHR28222">
    <property type="entry name" value="DASH COMPLEX SUBUNIT DAD4"/>
    <property type="match status" value="1"/>
</dbReference>
<dbReference type="GO" id="GO:0051301">
    <property type="term" value="P:cell division"/>
    <property type="evidence" value="ECO:0007669"/>
    <property type="project" value="UniProtKB-KW"/>
</dbReference>
<dbReference type="GO" id="GO:0072686">
    <property type="term" value="C:mitotic spindle"/>
    <property type="evidence" value="ECO:0007669"/>
    <property type="project" value="InterPro"/>
</dbReference>
<keyword evidence="9" id="KW-0493">Microtubule</keyword>
<sequence length="116" mass="13258">MESPHEHQQGLLLSRIITNVVRIRRVSPHCLTRSLLQRSLSNTAQEKLNEAVMTLNKTLHRGGQGEMGRNGWLIVVLNKEINVQNMNTELVAQMFKNYQSNVLFHLEATESLKEPV</sequence>
<keyword evidence="10" id="KW-0498">Mitosis</keyword>
<evidence type="ECO:0000256" key="11">
    <source>
        <dbReference type="ARBA" id="ARBA00022838"/>
    </source>
</evidence>